<keyword evidence="6" id="KW-1185">Reference proteome</keyword>
<keyword evidence="2 3" id="KW-0040">ANK repeat</keyword>
<evidence type="ECO:0000256" key="4">
    <source>
        <dbReference type="SAM" id="SignalP"/>
    </source>
</evidence>
<dbReference type="InterPro" id="IPR002110">
    <property type="entry name" value="Ankyrin_rpt"/>
</dbReference>
<dbReference type="InterPro" id="IPR036770">
    <property type="entry name" value="Ankyrin_rpt-contain_sf"/>
</dbReference>
<dbReference type="PROSITE" id="PS50297">
    <property type="entry name" value="ANK_REP_REGION"/>
    <property type="match status" value="1"/>
</dbReference>
<reference evidence="5 6" key="1">
    <citation type="submission" date="2014-12" db="EMBL/GenBank/DDBJ databases">
        <title>Genome sequencing of Chryseobacterium taiwanense TPW19.</title>
        <authorList>
            <person name="Tan P.W."/>
            <person name="Chan K.-G."/>
        </authorList>
    </citation>
    <scope>NUCLEOTIDE SEQUENCE [LARGE SCALE GENOMIC DNA]</scope>
    <source>
        <strain evidence="5 6">TPW19</strain>
    </source>
</reference>
<keyword evidence="4" id="KW-0732">Signal</keyword>
<protein>
    <submittedName>
        <fullName evidence="5">Uncharacterized protein</fullName>
    </submittedName>
</protein>
<dbReference type="PROSITE" id="PS50088">
    <property type="entry name" value="ANK_REPEAT"/>
    <property type="match status" value="1"/>
</dbReference>
<dbReference type="STRING" id="363331.RM51_05675"/>
<evidence type="ECO:0000313" key="5">
    <source>
        <dbReference type="EMBL" id="KIC64200.1"/>
    </source>
</evidence>
<feature type="repeat" description="ANK" evidence="3">
    <location>
        <begin position="91"/>
        <end position="123"/>
    </location>
</feature>
<dbReference type="Pfam" id="PF12796">
    <property type="entry name" value="Ank_2"/>
    <property type="match status" value="1"/>
</dbReference>
<gene>
    <name evidence="5" type="ORF">RM51_05675</name>
</gene>
<dbReference type="PANTHER" id="PTHR24173:SF74">
    <property type="entry name" value="ANKYRIN REPEAT DOMAIN-CONTAINING PROTEIN 16"/>
    <property type="match status" value="1"/>
</dbReference>
<dbReference type="OrthoDB" id="1259920at2"/>
<keyword evidence="1" id="KW-0677">Repeat</keyword>
<dbReference type="Proteomes" id="UP000031167">
    <property type="component" value="Unassembled WGS sequence"/>
</dbReference>
<feature type="signal peptide" evidence="4">
    <location>
        <begin position="1"/>
        <end position="22"/>
    </location>
</feature>
<dbReference type="PANTHER" id="PTHR24173">
    <property type="entry name" value="ANKYRIN REPEAT CONTAINING"/>
    <property type="match status" value="1"/>
</dbReference>
<feature type="chain" id="PRO_5002086686" evidence="4">
    <location>
        <begin position="23"/>
        <end position="145"/>
    </location>
</feature>
<dbReference type="RefSeq" id="WP_039366007.1">
    <property type="nucleotide sequence ID" value="NZ_JWTA01000004.1"/>
</dbReference>
<dbReference type="SMART" id="SM00248">
    <property type="entry name" value="ANK"/>
    <property type="match status" value="2"/>
</dbReference>
<accession>A0A0B4DIG7</accession>
<organism evidence="5 6">
    <name type="scientific">Chryseobacterium taiwanense</name>
    <dbReference type="NCBI Taxonomy" id="363331"/>
    <lineage>
        <taxon>Bacteria</taxon>
        <taxon>Pseudomonadati</taxon>
        <taxon>Bacteroidota</taxon>
        <taxon>Flavobacteriia</taxon>
        <taxon>Flavobacteriales</taxon>
        <taxon>Weeksellaceae</taxon>
        <taxon>Chryseobacterium group</taxon>
        <taxon>Chryseobacterium</taxon>
    </lineage>
</organism>
<dbReference type="SUPFAM" id="SSF48403">
    <property type="entry name" value="Ankyrin repeat"/>
    <property type="match status" value="1"/>
</dbReference>
<evidence type="ECO:0000256" key="2">
    <source>
        <dbReference type="ARBA" id="ARBA00023043"/>
    </source>
</evidence>
<evidence type="ECO:0000256" key="1">
    <source>
        <dbReference type="ARBA" id="ARBA00022737"/>
    </source>
</evidence>
<evidence type="ECO:0000256" key="3">
    <source>
        <dbReference type="PROSITE-ProRule" id="PRU00023"/>
    </source>
</evidence>
<comment type="caution">
    <text evidence="5">The sequence shown here is derived from an EMBL/GenBank/DDBJ whole genome shotgun (WGS) entry which is preliminary data.</text>
</comment>
<dbReference type="Gene3D" id="1.25.40.20">
    <property type="entry name" value="Ankyrin repeat-containing domain"/>
    <property type="match status" value="1"/>
</dbReference>
<proteinExistence type="predicted"/>
<evidence type="ECO:0000313" key="6">
    <source>
        <dbReference type="Proteomes" id="UP000031167"/>
    </source>
</evidence>
<sequence length="145" mass="16359">MKKIISTTFVFLGFLFANLFSAQEISKQQMLVFQSDNVDTFKAAFPKDDYNKCLALKENSFSLLSLSIKHDKKNIFNYLVSNEADLNKACDNQTPLMVAARYGKSDFAKELIKKGANKSLKNEKGETAKDFSAKYNHPEIASILK</sequence>
<name>A0A0B4DIG7_9FLAO</name>
<dbReference type="AlphaFoldDB" id="A0A0B4DIG7"/>
<dbReference type="EMBL" id="JWTA01000004">
    <property type="protein sequence ID" value="KIC64200.1"/>
    <property type="molecule type" value="Genomic_DNA"/>
</dbReference>